<dbReference type="VEuPathDB" id="CryptoDB:Vbra_1216"/>
<dbReference type="InParanoid" id="A0A0G4FG18"/>
<evidence type="ECO:0000256" key="1">
    <source>
        <dbReference type="SAM" id="MobiDB-lite"/>
    </source>
</evidence>
<dbReference type="PANTHER" id="PTHR12277">
    <property type="entry name" value="ALPHA/BETA HYDROLASE DOMAIN-CONTAINING PROTEIN"/>
    <property type="match status" value="1"/>
</dbReference>
<evidence type="ECO:0000259" key="2">
    <source>
        <dbReference type="Pfam" id="PF12146"/>
    </source>
</evidence>
<dbReference type="InterPro" id="IPR022742">
    <property type="entry name" value="Hydrolase_4"/>
</dbReference>
<feature type="region of interest" description="Disordered" evidence="1">
    <location>
        <begin position="466"/>
        <end position="509"/>
    </location>
</feature>
<name>A0A0G4FG18_VITBC</name>
<keyword evidence="4" id="KW-1185">Reference proteome</keyword>
<reference evidence="3 4" key="1">
    <citation type="submission" date="2014-11" db="EMBL/GenBank/DDBJ databases">
        <authorList>
            <person name="Zhu J."/>
            <person name="Qi W."/>
            <person name="Song R."/>
        </authorList>
    </citation>
    <scope>NUCLEOTIDE SEQUENCE [LARGE SCALE GENOMIC DNA]</scope>
</reference>
<dbReference type="EMBL" id="CDMY01000430">
    <property type="protein sequence ID" value="CEM12012.1"/>
    <property type="molecule type" value="Genomic_DNA"/>
</dbReference>
<evidence type="ECO:0000313" key="3">
    <source>
        <dbReference type="EMBL" id="CEM12012.1"/>
    </source>
</evidence>
<feature type="compositionally biased region" description="Basic residues" evidence="1">
    <location>
        <begin position="380"/>
        <end position="392"/>
    </location>
</feature>
<feature type="compositionally biased region" description="Low complexity" evidence="1">
    <location>
        <begin position="402"/>
        <end position="420"/>
    </location>
</feature>
<gene>
    <name evidence="3" type="ORF">Vbra_1216</name>
</gene>
<proteinExistence type="predicted"/>
<dbReference type="Gene3D" id="3.40.50.1820">
    <property type="entry name" value="alpha/beta hydrolase"/>
    <property type="match status" value="1"/>
</dbReference>
<dbReference type="Proteomes" id="UP000041254">
    <property type="component" value="Unassembled WGS sequence"/>
</dbReference>
<dbReference type="AlphaFoldDB" id="A0A0G4FG18"/>
<dbReference type="Pfam" id="PF12146">
    <property type="entry name" value="Hydrolase_4"/>
    <property type="match status" value="1"/>
</dbReference>
<feature type="region of interest" description="Disordered" evidence="1">
    <location>
        <begin position="367"/>
        <end position="426"/>
    </location>
</feature>
<dbReference type="InterPro" id="IPR029058">
    <property type="entry name" value="AB_hydrolase_fold"/>
</dbReference>
<feature type="region of interest" description="Disordered" evidence="1">
    <location>
        <begin position="179"/>
        <end position="221"/>
    </location>
</feature>
<evidence type="ECO:0000313" key="4">
    <source>
        <dbReference type="Proteomes" id="UP000041254"/>
    </source>
</evidence>
<dbReference type="PANTHER" id="PTHR12277:SF81">
    <property type="entry name" value="PROTEIN ABHD13"/>
    <property type="match status" value="1"/>
</dbReference>
<protein>
    <recommendedName>
        <fullName evidence="2">Serine aminopeptidase S33 domain-containing protein</fullName>
    </recommendedName>
</protein>
<dbReference type="SUPFAM" id="SSF53474">
    <property type="entry name" value="alpha/beta-Hydrolases"/>
    <property type="match status" value="1"/>
</dbReference>
<organism evidence="3 4">
    <name type="scientific">Vitrella brassicaformis (strain CCMP3155)</name>
    <dbReference type="NCBI Taxonomy" id="1169540"/>
    <lineage>
        <taxon>Eukaryota</taxon>
        <taxon>Sar</taxon>
        <taxon>Alveolata</taxon>
        <taxon>Colpodellida</taxon>
        <taxon>Vitrellaceae</taxon>
        <taxon>Vitrella</taxon>
    </lineage>
</organism>
<dbReference type="OrthoDB" id="360692at2759"/>
<accession>A0A0G4FG18</accession>
<feature type="domain" description="Serine aminopeptidase S33" evidence="2">
    <location>
        <begin position="64"/>
        <end position="276"/>
    </location>
</feature>
<sequence length="719" mass="78188">MKRLRAEVKRRRQDSVKIPRPSYTLDCFPSNQCWIPRTLNINACPTFNSIPCLLHTCGGYGCLIFHLHGLDEDLGHVAAACEAITERLQVSVIAMDYPGYGVSQDPPSLREVMNDIRTMLSFAIQVMRFEPQNIYISAMRHAVGPAVELASWADMMFHEFDASFGGLILFSPRCFRSPAPNTPTATPPRPSPTRRCSRAPHSPHTQQQHLADGEDHDDNMESIPSAFTISQCVQQIKAVKSPVLIFHNAADEYDGSEAQKLYIAATQSPKKDIRLMDYSKDDPVRVVDNFYKFPNIPHGSITRIPPEIFLKPPELEFFEQEQTLIDRLMLLSRRFLPACFTKVKDTLLPAPLADPYSTSAVIPGSSLHTRQMQQQQQQRKASRRPGAARKAPHTSLSRARHSPASPAAHAHPTHQTAHQPVFPPPASSWRLSGLGLAGLFGTRAGASSSSDVGHTEGRSNLERSLAHHHRTHHDNDSESTSETDSQPSGSDESPRERAAGGGGGLPWYRQKRTVKGADETASQAASYFGGPVGSWLGDVPNDIPDTTFVMRRDNYNYDYNHHPHSISTSTTAATSGWLQAPIIDPPVTLPPPKHTTPDNSTNGSFIKHTASTSTATSSTTSPAAAPMHEATTNRLPSIGEGVGLDGSSGLVQQPCDKCLDGDGDACRRHENGVVWAAGECEGGFFAEGNHAGDLMWGEADGVGVGYGGGDSPWGSAARL</sequence>